<feature type="region of interest" description="Disordered" evidence="3">
    <location>
        <begin position="302"/>
        <end position="364"/>
    </location>
</feature>
<evidence type="ECO:0000256" key="3">
    <source>
        <dbReference type="SAM" id="MobiDB-lite"/>
    </source>
</evidence>
<dbReference type="AlphaFoldDB" id="A0AA35KSA3"/>
<name>A0AA35KSA3_9SAUR</name>
<evidence type="ECO:0000259" key="4">
    <source>
        <dbReference type="Pfam" id="PF15295"/>
    </source>
</evidence>
<gene>
    <name evidence="5" type="ORF">PODLI_1B034946</name>
</gene>
<evidence type="ECO:0000313" key="5">
    <source>
        <dbReference type="EMBL" id="CAI5782683.1"/>
    </source>
</evidence>
<dbReference type="InterPro" id="IPR029311">
    <property type="entry name" value="CCDC50_N"/>
</dbReference>
<feature type="coiled-coil region" evidence="2">
    <location>
        <begin position="135"/>
        <end position="208"/>
    </location>
</feature>
<feature type="compositionally biased region" description="Polar residues" evidence="3">
    <location>
        <begin position="344"/>
        <end position="353"/>
    </location>
</feature>
<feature type="domain" description="Coiled-coil" evidence="4">
    <location>
        <begin position="82"/>
        <end position="207"/>
    </location>
</feature>
<sequence>MAHNKPFFSFSFNKLPVTKASTSTRRSCNGKLMKGDLLEKSRRLLPARRRGESALAAQAGRQVAFSGVHENTARSLKMTEVQIDTSRLPPVQEVCRDFAVLEDGALAYSLQEQEIEQHYTSNIQKNQLVQKDIRIAKKLQDLEEEARRKHQLSEQQKELEDRDSEIARAIQEDIRREAEESCQRKEKDQEIAKQLQDLEEESLQKKQQLWLRSSSATQRGGGEDDSLGPLNWVMAELELQNQQQLQQDEELARELQAEEVARLKARKNRERHNDYRAAQVAQDEEIARYMQDQELKAQWRSPRRNKAMTGARGKGTTMEEAAPSSSPSQEKEAQESCGAASPTGLCSSDSSEVPTHGGQPDIRLSLRPQLCRNIAEDLDPTFRAQRTEAPAGMVSLCSRAAAAPGGHSVPVGGFFDYPDELGEPAFVSPTKRQPEKVGRQKPRDKKEGCKQQ</sequence>
<proteinExistence type="predicted"/>
<evidence type="ECO:0000313" key="6">
    <source>
        <dbReference type="Proteomes" id="UP001178461"/>
    </source>
</evidence>
<keyword evidence="6" id="KW-1185">Reference proteome</keyword>
<accession>A0AA35KSA3</accession>
<evidence type="ECO:0000256" key="1">
    <source>
        <dbReference type="ARBA" id="ARBA00023054"/>
    </source>
</evidence>
<dbReference type="InterPro" id="IPR039303">
    <property type="entry name" value="CCDC50"/>
</dbReference>
<dbReference type="EMBL" id="OX395133">
    <property type="protein sequence ID" value="CAI5782683.1"/>
    <property type="molecule type" value="Genomic_DNA"/>
</dbReference>
<evidence type="ECO:0000256" key="2">
    <source>
        <dbReference type="SAM" id="Coils"/>
    </source>
</evidence>
<dbReference type="Proteomes" id="UP001178461">
    <property type="component" value="Chromosome 8"/>
</dbReference>
<protein>
    <submittedName>
        <fullName evidence="5">CCDC50_N domain-containing protein</fullName>
    </submittedName>
</protein>
<dbReference type="Pfam" id="PF15295">
    <property type="entry name" value="CCDC50_N"/>
    <property type="match status" value="1"/>
</dbReference>
<dbReference type="PANTHER" id="PTHR22115:SF5">
    <property type="entry name" value="COILED-COIL DOMAIN-CONTAINING PROTEIN 50-LIKE ISOFORM X1"/>
    <property type="match status" value="1"/>
</dbReference>
<keyword evidence="1 2" id="KW-0175">Coiled coil</keyword>
<feature type="region of interest" description="Disordered" evidence="3">
    <location>
        <begin position="415"/>
        <end position="452"/>
    </location>
</feature>
<reference evidence="5" key="1">
    <citation type="submission" date="2022-12" db="EMBL/GenBank/DDBJ databases">
        <authorList>
            <person name="Alioto T."/>
            <person name="Alioto T."/>
            <person name="Gomez Garrido J."/>
        </authorList>
    </citation>
    <scope>NUCLEOTIDE SEQUENCE</scope>
</reference>
<feature type="compositionally biased region" description="Low complexity" evidence="3">
    <location>
        <begin position="319"/>
        <end position="328"/>
    </location>
</feature>
<dbReference type="PANTHER" id="PTHR22115">
    <property type="entry name" value="C3ORF6 PROTEIN-RELATED"/>
    <property type="match status" value="1"/>
</dbReference>
<organism evidence="5 6">
    <name type="scientific">Podarcis lilfordi</name>
    <name type="common">Lilford's wall lizard</name>
    <dbReference type="NCBI Taxonomy" id="74358"/>
    <lineage>
        <taxon>Eukaryota</taxon>
        <taxon>Metazoa</taxon>
        <taxon>Chordata</taxon>
        <taxon>Craniata</taxon>
        <taxon>Vertebrata</taxon>
        <taxon>Euteleostomi</taxon>
        <taxon>Lepidosauria</taxon>
        <taxon>Squamata</taxon>
        <taxon>Bifurcata</taxon>
        <taxon>Unidentata</taxon>
        <taxon>Episquamata</taxon>
        <taxon>Laterata</taxon>
        <taxon>Lacertibaenia</taxon>
        <taxon>Lacertidae</taxon>
        <taxon>Podarcis</taxon>
    </lineage>
</organism>